<dbReference type="AlphaFoldDB" id="A0A2T1D8R3"/>
<name>A0A2T1D8R3_9CYAN</name>
<sequence length="273" mass="30694">MSRLKILQDTFLKQSPEQASTLPDDEKQFLTAGTILALHSESDAPNNHIKVAFKDTAFKGLNTWFAFADHVDVIADTVKLTVTTSLASQEEPFPAEVRLDVKHLDQLDNRFAPTTTCNVTCCAMILQFHGIKQRKQGASFEDELYLWIESQGLDRYNHTHLVKLLQEYGLENEFVTTATWKEIKRHLASGNPVICPGDYTPSGHIIVLSGYNSEGFIVQDPNGEIFWSPGNDPFYEHNSAAEPHRGANLTYSYDLMNTLAGPNGRVWAHFPRK</sequence>
<protein>
    <submittedName>
        <fullName evidence="2">Peptidoglycan-binding protein</fullName>
    </submittedName>
</protein>
<dbReference type="Pfam" id="PF13529">
    <property type="entry name" value="Peptidase_C39_2"/>
    <property type="match status" value="1"/>
</dbReference>
<gene>
    <name evidence="2" type="ORF">C7B65_20135</name>
</gene>
<evidence type="ECO:0000259" key="1">
    <source>
        <dbReference type="Pfam" id="PF13529"/>
    </source>
</evidence>
<dbReference type="Proteomes" id="UP000238634">
    <property type="component" value="Unassembled WGS sequence"/>
</dbReference>
<accession>A0A2T1D8R3</accession>
<reference evidence="2 3" key="2">
    <citation type="submission" date="2018-03" db="EMBL/GenBank/DDBJ databases">
        <title>The ancient ancestry and fast evolution of plastids.</title>
        <authorList>
            <person name="Moore K.R."/>
            <person name="Magnabosco C."/>
            <person name="Momper L."/>
            <person name="Gold D.A."/>
            <person name="Bosak T."/>
            <person name="Fournier G.P."/>
        </authorList>
    </citation>
    <scope>NUCLEOTIDE SEQUENCE [LARGE SCALE GENOMIC DNA]</scope>
    <source>
        <strain evidence="2 3">ULC007</strain>
    </source>
</reference>
<organism evidence="2 3">
    <name type="scientific">Phormidesmis priestleyi ULC007</name>
    <dbReference type="NCBI Taxonomy" id="1920490"/>
    <lineage>
        <taxon>Bacteria</taxon>
        <taxon>Bacillati</taxon>
        <taxon>Cyanobacteriota</taxon>
        <taxon>Cyanophyceae</taxon>
        <taxon>Leptolyngbyales</taxon>
        <taxon>Leptolyngbyaceae</taxon>
        <taxon>Phormidesmis</taxon>
    </lineage>
</organism>
<evidence type="ECO:0000313" key="3">
    <source>
        <dbReference type="Proteomes" id="UP000238634"/>
    </source>
</evidence>
<dbReference type="STRING" id="1920490.GCA_001895925_02076"/>
<dbReference type="OrthoDB" id="5735764at2"/>
<proteinExistence type="predicted"/>
<dbReference type="EMBL" id="PVWG01000035">
    <property type="protein sequence ID" value="PSB16890.1"/>
    <property type="molecule type" value="Genomic_DNA"/>
</dbReference>
<dbReference type="RefSeq" id="WP_073074516.1">
    <property type="nucleotide sequence ID" value="NZ_MPPI01000038.1"/>
</dbReference>
<evidence type="ECO:0000313" key="2">
    <source>
        <dbReference type="EMBL" id="PSB16890.1"/>
    </source>
</evidence>
<dbReference type="Gene3D" id="3.90.70.10">
    <property type="entry name" value="Cysteine proteinases"/>
    <property type="match status" value="1"/>
</dbReference>
<keyword evidence="3" id="KW-1185">Reference proteome</keyword>
<reference evidence="2 3" key="1">
    <citation type="submission" date="2018-02" db="EMBL/GenBank/DDBJ databases">
        <authorList>
            <person name="Cohen D.B."/>
            <person name="Kent A.D."/>
        </authorList>
    </citation>
    <scope>NUCLEOTIDE SEQUENCE [LARGE SCALE GENOMIC DNA]</scope>
    <source>
        <strain evidence="2 3">ULC007</strain>
    </source>
</reference>
<feature type="domain" description="Peptidase C39-like" evidence="1">
    <location>
        <begin position="99"/>
        <end position="222"/>
    </location>
</feature>
<comment type="caution">
    <text evidence="2">The sequence shown here is derived from an EMBL/GenBank/DDBJ whole genome shotgun (WGS) entry which is preliminary data.</text>
</comment>
<dbReference type="InterPro" id="IPR039564">
    <property type="entry name" value="Peptidase_C39-like"/>
</dbReference>